<keyword evidence="3" id="KW-1185">Reference proteome</keyword>
<proteinExistence type="predicted"/>
<comment type="caution">
    <text evidence="2">The sequence shown here is derived from an EMBL/GenBank/DDBJ whole genome shotgun (WGS) entry which is preliminary data.</text>
</comment>
<protein>
    <submittedName>
        <fullName evidence="2">Uncharacterized protein</fullName>
    </submittedName>
</protein>
<evidence type="ECO:0000313" key="3">
    <source>
        <dbReference type="Proteomes" id="UP000807716"/>
    </source>
</evidence>
<feature type="compositionally biased region" description="Low complexity" evidence="1">
    <location>
        <begin position="64"/>
        <end position="93"/>
    </location>
</feature>
<dbReference type="AlphaFoldDB" id="A0A9P6TYZ3"/>
<name>A0A9P6TYZ3_9FUNG</name>
<feature type="compositionally biased region" description="Low complexity" evidence="1">
    <location>
        <begin position="201"/>
        <end position="215"/>
    </location>
</feature>
<dbReference type="EMBL" id="JAAAJB010000596">
    <property type="protein sequence ID" value="KAG0253257.1"/>
    <property type="molecule type" value="Genomic_DNA"/>
</dbReference>
<accession>A0A9P6TYZ3</accession>
<gene>
    <name evidence="2" type="ORF">DFQ27_007519</name>
</gene>
<feature type="region of interest" description="Disordered" evidence="1">
    <location>
        <begin position="191"/>
        <end position="215"/>
    </location>
</feature>
<dbReference type="Proteomes" id="UP000807716">
    <property type="component" value="Unassembled WGS sequence"/>
</dbReference>
<feature type="region of interest" description="Disordered" evidence="1">
    <location>
        <begin position="64"/>
        <end position="104"/>
    </location>
</feature>
<organism evidence="2 3">
    <name type="scientific">Actinomortierella ambigua</name>
    <dbReference type="NCBI Taxonomy" id="1343610"/>
    <lineage>
        <taxon>Eukaryota</taxon>
        <taxon>Fungi</taxon>
        <taxon>Fungi incertae sedis</taxon>
        <taxon>Mucoromycota</taxon>
        <taxon>Mortierellomycotina</taxon>
        <taxon>Mortierellomycetes</taxon>
        <taxon>Mortierellales</taxon>
        <taxon>Mortierellaceae</taxon>
        <taxon>Actinomortierella</taxon>
    </lineage>
</organism>
<reference evidence="2" key="1">
    <citation type="journal article" date="2020" name="Fungal Divers.">
        <title>Resolving the Mortierellaceae phylogeny through synthesis of multi-gene phylogenetics and phylogenomics.</title>
        <authorList>
            <person name="Vandepol N."/>
            <person name="Liber J."/>
            <person name="Desiro A."/>
            <person name="Na H."/>
            <person name="Kennedy M."/>
            <person name="Barry K."/>
            <person name="Grigoriev I.V."/>
            <person name="Miller A.N."/>
            <person name="O'Donnell K."/>
            <person name="Stajich J.E."/>
            <person name="Bonito G."/>
        </authorList>
    </citation>
    <scope>NUCLEOTIDE SEQUENCE</scope>
    <source>
        <strain evidence="2">BC1065</strain>
    </source>
</reference>
<evidence type="ECO:0000313" key="2">
    <source>
        <dbReference type="EMBL" id="KAG0253257.1"/>
    </source>
</evidence>
<evidence type="ECO:0000256" key="1">
    <source>
        <dbReference type="SAM" id="MobiDB-lite"/>
    </source>
</evidence>
<feature type="compositionally biased region" description="Polar residues" evidence="1">
    <location>
        <begin position="191"/>
        <end position="200"/>
    </location>
</feature>
<sequence length="215" mass="22562">MPSTSIDRSRESTSSAVVTAAAVKVHKMYTLPPSKTAPTSTPAHARKPSVPIVYASPRLSTSVPVLTPSSTTNTPATTTTTTTTDTTKPINSPTIPPRRQSRSATISSNSSVHIAYAQLCNLNAPNSAPLLTPVDIDSVHIDIDSLLPTAFSDEIILHSANANNSSAHASGTNSGPIVISSKAKRELLQQRQQMKRSPSFSMSNSGSRASIISST</sequence>